<accession>A0A9D1JVB8</accession>
<dbReference type="AlphaFoldDB" id="A0A9D1JVB8"/>
<proteinExistence type="predicted"/>
<comment type="caution">
    <text evidence="1">The sequence shown here is derived from an EMBL/GenBank/DDBJ whole genome shotgun (WGS) entry which is preliminary data.</text>
</comment>
<dbReference type="EMBL" id="DVJK01000028">
    <property type="protein sequence ID" value="HIS66114.1"/>
    <property type="molecule type" value="Genomic_DNA"/>
</dbReference>
<sequence>MTASVILAAVILLGLLPAALTWAQLISMALMAAVYIWNVVNYCRDMAAAK</sequence>
<reference evidence="1" key="2">
    <citation type="journal article" date="2021" name="PeerJ">
        <title>Extensive microbial diversity within the chicken gut microbiome revealed by metagenomics and culture.</title>
        <authorList>
            <person name="Gilroy R."/>
            <person name="Ravi A."/>
            <person name="Getino M."/>
            <person name="Pursley I."/>
            <person name="Horton D.L."/>
            <person name="Alikhan N.F."/>
            <person name="Baker D."/>
            <person name="Gharbi K."/>
            <person name="Hall N."/>
            <person name="Watson M."/>
            <person name="Adriaenssens E.M."/>
            <person name="Foster-Nyarko E."/>
            <person name="Jarju S."/>
            <person name="Secka A."/>
            <person name="Antonio M."/>
            <person name="Oren A."/>
            <person name="Chaudhuri R.R."/>
            <person name="La Ragione R."/>
            <person name="Hildebrand F."/>
            <person name="Pallen M.J."/>
        </authorList>
    </citation>
    <scope>NUCLEOTIDE SEQUENCE</scope>
    <source>
        <strain evidence="1">ChiHjej10B9-9673</strain>
    </source>
</reference>
<reference evidence="1" key="1">
    <citation type="submission" date="2020-10" db="EMBL/GenBank/DDBJ databases">
        <authorList>
            <person name="Gilroy R."/>
        </authorList>
    </citation>
    <scope>NUCLEOTIDE SEQUENCE</scope>
    <source>
        <strain evidence="1">ChiHjej10B9-9673</strain>
    </source>
</reference>
<gene>
    <name evidence="1" type="ORF">IAC18_00990</name>
</gene>
<name>A0A9D1JVB8_9FIRM</name>
<organism evidence="1 2">
    <name type="scientific">Candidatus Scatomorpha merdipullorum</name>
    <dbReference type="NCBI Taxonomy" id="2840927"/>
    <lineage>
        <taxon>Bacteria</taxon>
        <taxon>Bacillati</taxon>
        <taxon>Bacillota</taxon>
        <taxon>Clostridia</taxon>
        <taxon>Eubacteriales</taxon>
        <taxon>Candidatus Scatomorpha</taxon>
    </lineage>
</organism>
<evidence type="ECO:0000313" key="2">
    <source>
        <dbReference type="Proteomes" id="UP000824001"/>
    </source>
</evidence>
<protein>
    <submittedName>
        <fullName evidence="1">Uncharacterized protein</fullName>
    </submittedName>
</protein>
<dbReference type="Proteomes" id="UP000824001">
    <property type="component" value="Unassembled WGS sequence"/>
</dbReference>
<evidence type="ECO:0000313" key="1">
    <source>
        <dbReference type="EMBL" id="HIS66114.1"/>
    </source>
</evidence>